<evidence type="ECO:0000259" key="4">
    <source>
        <dbReference type="SMART" id="SM01350"/>
    </source>
</evidence>
<dbReference type="InterPro" id="IPR006183">
    <property type="entry name" value="Pgluconate_DH"/>
</dbReference>
<dbReference type="GO" id="GO:0006098">
    <property type="term" value="P:pentose-phosphate shunt"/>
    <property type="evidence" value="ECO:0007669"/>
    <property type="project" value="InterPro"/>
</dbReference>
<protein>
    <submittedName>
        <fullName evidence="5">6-phosphogluconate dehydrogenase</fullName>
    </submittedName>
</protein>
<keyword evidence="3" id="KW-0311">Gluconate utilization</keyword>
<evidence type="ECO:0000256" key="2">
    <source>
        <dbReference type="ARBA" id="ARBA00023002"/>
    </source>
</evidence>
<comment type="similarity">
    <text evidence="1">Belongs to the 6-phosphogluconate dehydrogenase family.</text>
</comment>
<dbReference type="GO" id="GO:0004616">
    <property type="term" value="F:phosphogluconate dehydrogenase (decarboxylating) activity"/>
    <property type="evidence" value="ECO:0007669"/>
    <property type="project" value="InterPro"/>
</dbReference>
<dbReference type="SMART" id="SM01350">
    <property type="entry name" value="6PGD"/>
    <property type="match status" value="1"/>
</dbReference>
<evidence type="ECO:0000256" key="1">
    <source>
        <dbReference type="ARBA" id="ARBA00008419"/>
    </source>
</evidence>
<name>A0A227ITL9_VIBPH</name>
<dbReference type="InterPro" id="IPR008927">
    <property type="entry name" value="6-PGluconate_DH-like_C_sf"/>
</dbReference>
<reference evidence="5 6" key="1">
    <citation type="journal article" date="2017" name="Appl. Environ. Microbiol.">
        <title>Parallel evolution of two clades of a major Atlantic endemic Vibrio parahaemolyticus pathogen lineage by independent acquisition of related pathogenicity islands.</title>
        <authorList>
            <person name="Xu F."/>
            <person name="Gonzalez-Escalona N."/>
            <person name="Drees K.P."/>
            <person name="Sebra R.P."/>
            <person name="Cooper V.S."/>
            <person name="Jones S.H."/>
            <person name="Whistler C.A."/>
        </authorList>
    </citation>
    <scope>NUCLEOTIDE SEQUENCE [LARGE SCALE GENOMIC DNA]</scope>
    <source>
        <strain evidence="5 6">MAVP-3</strain>
    </source>
</reference>
<keyword evidence="2" id="KW-0560">Oxidoreductase</keyword>
<dbReference type="Pfam" id="PF00393">
    <property type="entry name" value="6PGD"/>
    <property type="match status" value="1"/>
</dbReference>
<dbReference type="AlphaFoldDB" id="A0A227ITL9"/>
<gene>
    <name evidence="5" type="ORF">CA163_37120</name>
</gene>
<dbReference type="SUPFAM" id="SSF48179">
    <property type="entry name" value="6-phosphogluconate dehydrogenase C-terminal domain-like"/>
    <property type="match status" value="1"/>
</dbReference>
<evidence type="ECO:0000313" key="5">
    <source>
        <dbReference type="EMBL" id="OXE26008.1"/>
    </source>
</evidence>
<dbReference type="InterPro" id="IPR006114">
    <property type="entry name" value="6PGDH_C"/>
</dbReference>
<dbReference type="EMBL" id="NIXT01005046">
    <property type="protein sequence ID" value="OXE26008.1"/>
    <property type="molecule type" value="Genomic_DNA"/>
</dbReference>
<comment type="caution">
    <text evidence="5">The sequence shown here is derived from an EMBL/GenBank/DDBJ whole genome shotgun (WGS) entry which is preliminary data.</text>
</comment>
<evidence type="ECO:0000256" key="3">
    <source>
        <dbReference type="ARBA" id="ARBA00023064"/>
    </source>
</evidence>
<dbReference type="Proteomes" id="UP000214596">
    <property type="component" value="Unassembled WGS sequence"/>
</dbReference>
<feature type="domain" description="6-phosphogluconate dehydrogenase C-terminal" evidence="4">
    <location>
        <begin position="1"/>
        <end position="82"/>
    </location>
</feature>
<proteinExistence type="inferred from homology"/>
<accession>A0A227ITL9</accession>
<dbReference type="Gene3D" id="1.10.1040.10">
    <property type="entry name" value="N-(1-d-carboxylethyl)-l-norvaline Dehydrogenase, domain 2"/>
    <property type="match status" value="1"/>
</dbReference>
<feature type="non-terminal residue" evidence="5">
    <location>
        <position position="82"/>
    </location>
</feature>
<dbReference type="InterPro" id="IPR013328">
    <property type="entry name" value="6PGD_dom2"/>
</dbReference>
<sequence length="82" mass="9254">FSRCLSALKDQRVEAEKLFGKTITPVEGDKQEWVDALRQALLASKIISYAQGFMLMREASNENGWDLNYGNVALMWRGGCII</sequence>
<evidence type="ECO:0000313" key="6">
    <source>
        <dbReference type="Proteomes" id="UP000214596"/>
    </source>
</evidence>
<organism evidence="5 6">
    <name type="scientific">Vibrio parahaemolyticus</name>
    <dbReference type="NCBI Taxonomy" id="670"/>
    <lineage>
        <taxon>Bacteria</taxon>
        <taxon>Pseudomonadati</taxon>
        <taxon>Pseudomonadota</taxon>
        <taxon>Gammaproteobacteria</taxon>
        <taxon>Vibrionales</taxon>
        <taxon>Vibrionaceae</taxon>
        <taxon>Vibrio</taxon>
    </lineage>
</organism>
<dbReference type="GO" id="GO:0019521">
    <property type="term" value="P:D-gluconate metabolic process"/>
    <property type="evidence" value="ECO:0007669"/>
    <property type="project" value="UniProtKB-KW"/>
</dbReference>
<dbReference type="PANTHER" id="PTHR11811">
    <property type="entry name" value="6-PHOSPHOGLUCONATE DEHYDROGENASE"/>
    <property type="match status" value="1"/>
</dbReference>
<feature type="non-terminal residue" evidence="5">
    <location>
        <position position="1"/>
    </location>
</feature>